<reference evidence="6 7" key="1">
    <citation type="journal article" date="2013" name="Genome Biol.">
        <title>The genome sequence of the most widely cultivated cacao type and its use to identify candidate genes regulating pod color.</title>
        <authorList>
            <person name="Motamayor J.C."/>
            <person name="Mockaitis K."/>
            <person name="Schmutz J."/>
            <person name="Haiminen N."/>
            <person name="Iii D.L."/>
            <person name="Cornejo O."/>
            <person name="Findley S.D."/>
            <person name="Zheng P."/>
            <person name="Utro F."/>
            <person name="Royaert S."/>
            <person name="Saski C."/>
            <person name="Jenkins J."/>
            <person name="Podicheti R."/>
            <person name="Zhao M."/>
            <person name="Scheffler B.E."/>
            <person name="Stack J.C."/>
            <person name="Feltus F.A."/>
            <person name="Mustiga G.M."/>
            <person name="Amores F."/>
            <person name="Phillips W."/>
            <person name="Marelli J.P."/>
            <person name="May G.D."/>
            <person name="Shapiro H."/>
            <person name="Ma J."/>
            <person name="Bustamante C.D."/>
            <person name="Schnell R.J."/>
            <person name="Main D."/>
            <person name="Gilbert D."/>
            <person name="Parida L."/>
            <person name="Kuhn D.N."/>
        </authorList>
    </citation>
    <scope>NUCLEOTIDE SEQUENCE [LARGE SCALE GENOMIC DNA]</scope>
    <source>
        <strain evidence="7">cv. Matina 1-6</strain>
    </source>
</reference>
<dbReference type="EC" id="2.4.1.-" evidence="5"/>
<evidence type="ECO:0000313" key="7">
    <source>
        <dbReference type="Proteomes" id="UP000026915"/>
    </source>
</evidence>
<dbReference type="PROSITE" id="PS00375">
    <property type="entry name" value="UDPGT"/>
    <property type="match status" value="1"/>
</dbReference>
<dbReference type="Proteomes" id="UP000026915">
    <property type="component" value="Chromosome 5"/>
</dbReference>
<dbReference type="AlphaFoldDB" id="A0A061ESI5"/>
<dbReference type="OMA" id="SERWMIG"/>
<gene>
    <name evidence="6" type="ORF">TCM_021808</name>
</gene>
<evidence type="ECO:0000313" key="6">
    <source>
        <dbReference type="EMBL" id="EOY07352.1"/>
    </source>
</evidence>
<dbReference type="FunFam" id="3.40.50.2000:FF:000040">
    <property type="entry name" value="UDP-glycosyltransferase 76C1"/>
    <property type="match status" value="1"/>
</dbReference>
<dbReference type="EMBL" id="CM001883">
    <property type="protein sequence ID" value="EOY07352.1"/>
    <property type="molecule type" value="Genomic_DNA"/>
</dbReference>
<dbReference type="Gene3D" id="3.40.50.2000">
    <property type="entry name" value="Glycogen Phosphorylase B"/>
    <property type="match status" value="2"/>
</dbReference>
<evidence type="ECO:0000256" key="5">
    <source>
        <dbReference type="RuleBase" id="RU362057"/>
    </source>
</evidence>
<dbReference type="InterPro" id="IPR035595">
    <property type="entry name" value="UDP_glycos_trans_CS"/>
</dbReference>
<protein>
    <recommendedName>
        <fullName evidence="5">Glycosyltransferase</fullName>
        <ecNumber evidence="5">2.4.1.-</ecNumber>
    </recommendedName>
</protein>
<dbReference type="InterPro" id="IPR002213">
    <property type="entry name" value="UDP_glucos_trans"/>
</dbReference>
<dbReference type="SUPFAM" id="SSF53756">
    <property type="entry name" value="UDP-Glycosyltransferase/glycogen phosphorylase"/>
    <property type="match status" value="1"/>
</dbReference>
<organism evidence="6 7">
    <name type="scientific">Theobroma cacao</name>
    <name type="common">Cacao</name>
    <name type="synonym">Cocoa</name>
    <dbReference type="NCBI Taxonomy" id="3641"/>
    <lineage>
        <taxon>Eukaryota</taxon>
        <taxon>Viridiplantae</taxon>
        <taxon>Streptophyta</taxon>
        <taxon>Embryophyta</taxon>
        <taxon>Tracheophyta</taxon>
        <taxon>Spermatophyta</taxon>
        <taxon>Magnoliopsida</taxon>
        <taxon>eudicotyledons</taxon>
        <taxon>Gunneridae</taxon>
        <taxon>Pentapetalae</taxon>
        <taxon>rosids</taxon>
        <taxon>malvids</taxon>
        <taxon>Malvales</taxon>
        <taxon>Malvaceae</taxon>
        <taxon>Byttnerioideae</taxon>
        <taxon>Theobroma</taxon>
    </lineage>
</organism>
<comment type="similarity">
    <text evidence="1 4">Belongs to the UDP-glycosyltransferase family.</text>
</comment>
<dbReference type="InParanoid" id="A0A061ESI5"/>
<evidence type="ECO:0000256" key="4">
    <source>
        <dbReference type="RuleBase" id="RU003718"/>
    </source>
</evidence>
<keyword evidence="7" id="KW-1185">Reference proteome</keyword>
<dbReference type="CDD" id="cd03784">
    <property type="entry name" value="GT1_Gtf-like"/>
    <property type="match status" value="1"/>
</dbReference>
<dbReference type="eggNOG" id="KOG1192">
    <property type="taxonomic scope" value="Eukaryota"/>
</dbReference>
<dbReference type="Gramene" id="EOY07352">
    <property type="protein sequence ID" value="EOY07352"/>
    <property type="gene ID" value="TCM_021808"/>
</dbReference>
<keyword evidence="3 4" id="KW-0808">Transferase</keyword>
<dbReference type="PANTHER" id="PTHR11926">
    <property type="entry name" value="GLUCOSYL/GLUCURONOSYL TRANSFERASES"/>
    <property type="match status" value="1"/>
</dbReference>
<evidence type="ECO:0000256" key="2">
    <source>
        <dbReference type="ARBA" id="ARBA00022676"/>
    </source>
</evidence>
<sequence length="490" mass="55063">MEQPEPQVPHVVFFPFPAHGHIKPMFRLAELLSHANFQVTFLNTQRNHDLLLLSSDIPAFRSRYPNFQLLSYPDKVPLGLDPHRRSEQGFVDLLLSTKAAAKPALSELLEKKTGRRPPTCIIADWAIMCSSAMDVAKEFGNIPVFAFQTACAHYMWMDFHLLKLIEEGEVPLRGYKDMDKPVTSISGLGMSVRRRDLSGFARFDTVCKQVIEISTNYGSSAVSQAYGVIHNTFDKLEAPVISKLSSFLPFKIYTIGPLHCLLNNYCIKDSNPLHSINVTICKEDTNCITWLDSQPSGSVIFVSFGSLVSLSRSQILEIGQGLLNSCRPFLWVILPNPIVGQQEDDSTPGQILMELENMSKEKGLIVSWAPQEKVLAHPAIGGFLTHSGWNSTMESIYARVPMICWPTEADQLVNSRCVSELWRIGFDMKDTCDRSTVEKLVNDLMEDKRDEIMKSMDKITRQAEESVQEGGSSYCNLQRLITDIRSLIPT</sequence>
<proteinExistence type="inferred from homology"/>
<evidence type="ECO:0000256" key="3">
    <source>
        <dbReference type="ARBA" id="ARBA00022679"/>
    </source>
</evidence>
<dbReference type="PANTHER" id="PTHR11926:SF1392">
    <property type="entry name" value="GLYCOSYLTRANSFERASE"/>
    <property type="match status" value="1"/>
</dbReference>
<keyword evidence="2 4" id="KW-0328">Glycosyltransferase</keyword>
<accession>A0A061ESI5</accession>
<evidence type="ECO:0000256" key="1">
    <source>
        <dbReference type="ARBA" id="ARBA00009995"/>
    </source>
</evidence>
<dbReference type="Pfam" id="PF00201">
    <property type="entry name" value="UDPGT"/>
    <property type="match status" value="1"/>
</dbReference>
<name>A0A061ESI5_THECC</name>
<dbReference type="GO" id="GO:0035251">
    <property type="term" value="F:UDP-glucosyltransferase activity"/>
    <property type="evidence" value="ECO:0000318"/>
    <property type="project" value="GO_Central"/>
</dbReference>